<dbReference type="InterPro" id="IPR001680">
    <property type="entry name" value="WD40_rpt"/>
</dbReference>
<keyword evidence="1 3" id="KW-0853">WD repeat</keyword>
<proteinExistence type="predicted"/>
<evidence type="ECO:0000256" key="1">
    <source>
        <dbReference type="ARBA" id="ARBA00022574"/>
    </source>
</evidence>
<keyword evidence="5" id="KW-1185">Reference proteome</keyword>
<dbReference type="Gene3D" id="2.130.10.10">
    <property type="entry name" value="YVTN repeat-like/Quinoprotein amine dehydrogenase"/>
    <property type="match status" value="1"/>
</dbReference>
<evidence type="ECO:0000313" key="4">
    <source>
        <dbReference type="EMBL" id="KAF5371835.1"/>
    </source>
</evidence>
<feature type="repeat" description="WD" evidence="3">
    <location>
        <begin position="118"/>
        <end position="161"/>
    </location>
</feature>
<evidence type="ECO:0000313" key="5">
    <source>
        <dbReference type="Proteomes" id="UP000565441"/>
    </source>
</evidence>
<dbReference type="InterPro" id="IPR015943">
    <property type="entry name" value="WD40/YVTN_repeat-like_dom_sf"/>
</dbReference>
<dbReference type="PANTHER" id="PTHR10971">
    <property type="entry name" value="MRNA EXPORT FACTOR AND BUB3"/>
    <property type="match status" value="1"/>
</dbReference>
<dbReference type="PROSITE" id="PS50294">
    <property type="entry name" value="WD_REPEATS_REGION"/>
    <property type="match status" value="1"/>
</dbReference>
<sequence>MAFFGHTNSTTPTGNRNQFIQNTSLSAEKDVEMADPPADSISSIEFSSEADLLAVGSWDDSVRVYEVGAGGQSQGKAMHHHQGPVLSVCWGKDGKVFSGGADNVARMLDISVGQGTLVAQHDAPVKCVKWVDTPGGGVLATGSWDKTIKYWDLRTSNPVATVTLPERCYSFDVQYPFMVAGTADRQILMYNLSNPQTPYKTMISPLKGQIRVLSCFTATSTTGFAIGSVEGRVAIQYIEDKDSS</sequence>
<organism evidence="4 5">
    <name type="scientific">Tricholomella constricta</name>
    <dbReference type="NCBI Taxonomy" id="117010"/>
    <lineage>
        <taxon>Eukaryota</taxon>
        <taxon>Fungi</taxon>
        <taxon>Dikarya</taxon>
        <taxon>Basidiomycota</taxon>
        <taxon>Agaricomycotina</taxon>
        <taxon>Agaricomycetes</taxon>
        <taxon>Agaricomycetidae</taxon>
        <taxon>Agaricales</taxon>
        <taxon>Tricholomatineae</taxon>
        <taxon>Lyophyllaceae</taxon>
        <taxon>Tricholomella</taxon>
    </lineage>
</organism>
<dbReference type="Proteomes" id="UP000565441">
    <property type="component" value="Unassembled WGS sequence"/>
</dbReference>
<evidence type="ECO:0000256" key="2">
    <source>
        <dbReference type="ARBA" id="ARBA00022737"/>
    </source>
</evidence>
<comment type="caution">
    <text evidence="4">The sequence shown here is derived from an EMBL/GenBank/DDBJ whole genome shotgun (WGS) entry which is preliminary data.</text>
</comment>
<dbReference type="SUPFAM" id="SSF117289">
    <property type="entry name" value="Nucleoporin domain"/>
    <property type="match status" value="1"/>
</dbReference>
<dbReference type="SMART" id="SM00320">
    <property type="entry name" value="WD40"/>
    <property type="match status" value="3"/>
</dbReference>
<dbReference type="PROSITE" id="PS50082">
    <property type="entry name" value="WD_REPEATS_2"/>
    <property type="match status" value="1"/>
</dbReference>
<protein>
    <submittedName>
        <fullName evidence="4">Uncharacterized protein</fullName>
    </submittedName>
</protein>
<keyword evidence="2" id="KW-0677">Repeat</keyword>
<gene>
    <name evidence="4" type="ORF">D9615_009531</name>
</gene>
<accession>A0A8H5GVZ6</accession>
<dbReference type="Pfam" id="PF00400">
    <property type="entry name" value="WD40"/>
    <property type="match status" value="3"/>
</dbReference>
<evidence type="ECO:0000256" key="3">
    <source>
        <dbReference type="PROSITE-ProRule" id="PRU00221"/>
    </source>
</evidence>
<dbReference type="AlphaFoldDB" id="A0A8H5GVZ6"/>
<name>A0A8H5GVZ6_9AGAR</name>
<dbReference type="OrthoDB" id="256303at2759"/>
<dbReference type="EMBL" id="JAACJP010000045">
    <property type="protein sequence ID" value="KAF5371835.1"/>
    <property type="molecule type" value="Genomic_DNA"/>
</dbReference>
<reference evidence="4 5" key="1">
    <citation type="journal article" date="2020" name="ISME J.">
        <title>Uncovering the hidden diversity of litter-decomposition mechanisms in mushroom-forming fungi.</title>
        <authorList>
            <person name="Floudas D."/>
            <person name="Bentzer J."/>
            <person name="Ahren D."/>
            <person name="Johansson T."/>
            <person name="Persson P."/>
            <person name="Tunlid A."/>
        </authorList>
    </citation>
    <scope>NUCLEOTIDE SEQUENCE [LARGE SCALE GENOMIC DNA]</scope>
    <source>
        <strain evidence="4 5">CBS 661.87</strain>
    </source>
</reference>